<evidence type="ECO:0000313" key="3">
    <source>
        <dbReference type="Proteomes" id="UP000254794"/>
    </source>
</evidence>
<proteinExistence type="predicted"/>
<dbReference type="OrthoDB" id="119951at2"/>
<name>A0A378KB85_9GAMM</name>
<keyword evidence="2" id="KW-0378">Hydrolase</keyword>
<dbReference type="AlphaFoldDB" id="A0A378KB85"/>
<dbReference type="GO" id="GO:0016787">
    <property type="term" value="F:hydrolase activity"/>
    <property type="evidence" value="ECO:0007669"/>
    <property type="project" value="UniProtKB-KW"/>
</dbReference>
<dbReference type="InterPro" id="IPR001466">
    <property type="entry name" value="Beta-lactam-related"/>
</dbReference>
<dbReference type="RefSeq" id="WP_115332962.1">
    <property type="nucleotide sequence ID" value="NZ_CAAAHP010000008.1"/>
</dbReference>
<dbReference type="PANTHER" id="PTHR43283">
    <property type="entry name" value="BETA-LACTAMASE-RELATED"/>
    <property type="match status" value="1"/>
</dbReference>
<dbReference type="InterPro" id="IPR012338">
    <property type="entry name" value="Beta-lactam/transpept-like"/>
</dbReference>
<dbReference type="EMBL" id="UGOD01000006">
    <property type="protein sequence ID" value="STX81600.1"/>
    <property type="molecule type" value="Genomic_DNA"/>
</dbReference>
<keyword evidence="3" id="KW-1185">Reference proteome</keyword>
<feature type="domain" description="Beta-lactamase-related" evidence="1">
    <location>
        <begin position="22"/>
        <end position="411"/>
    </location>
</feature>
<accession>A0A378KB85</accession>
<gene>
    <name evidence="2" type="primary">estB_2</name>
    <name evidence="2" type="ORF">NCTC13316_03473</name>
</gene>
<dbReference type="EC" id="3.1.1.-" evidence="2"/>
<sequence>MQKIQPEAVGVSTARLNRISSLLSSYIESNKIAGAISLVARRDKIVHFECQGKMNLSANKLMQEDTIFRIYSMTKPITSVAMMMLYEQGYFQLNTPVYEFIPQFKNLEVFDSGSATSFKTVKPKRPMIIADLLTHTSGLTYDFINTSPVDEMYRLAGIQGSHASGTLDDLIVKLAEMPLLFSPGTQWHYSLATEVIAYLVQSMSAERFDEFVKKNITQPLRMVDTDFYVPINKQERFAANYTHIDLAPADPLKQFSNYVTKQLTLDKTQKLILIDDSKSGIFSTPRTFHSGGGGLVSTALDYLNFSHMLLNKGHFNGLQLLSPKTVELMTTNHLPSDLANFSMGGFSETSLNGIGFGLGFSVMLDPVKANILGTAGEFGWGGGANTMFFIDPKEELIGILLMQLLPSTAYQIRQEFKVAIYQSIIR</sequence>
<dbReference type="InterPro" id="IPR050789">
    <property type="entry name" value="Diverse_Enzym_Activities"/>
</dbReference>
<protein>
    <submittedName>
        <fullName evidence="2">Esterase estB</fullName>
        <ecNumber evidence="2">3.1.1.-</ecNumber>
    </submittedName>
</protein>
<dbReference type="PANTHER" id="PTHR43283:SF3">
    <property type="entry name" value="BETA-LACTAMASE FAMILY PROTEIN (AFU_ORTHOLOGUE AFUA_5G07500)"/>
    <property type="match status" value="1"/>
</dbReference>
<evidence type="ECO:0000259" key="1">
    <source>
        <dbReference type="Pfam" id="PF00144"/>
    </source>
</evidence>
<dbReference type="Gene3D" id="3.40.710.10">
    <property type="entry name" value="DD-peptidase/beta-lactamase superfamily"/>
    <property type="match status" value="1"/>
</dbReference>
<dbReference type="SUPFAM" id="SSF56601">
    <property type="entry name" value="beta-lactamase/transpeptidase-like"/>
    <property type="match status" value="1"/>
</dbReference>
<dbReference type="Proteomes" id="UP000254794">
    <property type="component" value="Unassembled WGS sequence"/>
</dbReference>
<dbReference type="Pfam" id="PF00144">
    <property type="entry name" value="Beta-lactamase"/>
    <property type="match status" value="1"/>
</dbReference>
<organism evidence="2 3">
    <name type="scientific">Legionella busanensis</name>
    <dbReference type="NCBI Taxonomy" id="190655"/>
    <lineage>
        <taxon>Bacteria</taxon>
        <taxon>Pseudomonadati</taxon>
        <taxon>Pseudomonadota</taxon>
        <taxon>Gammaproteobacteria</taxon>
        <taxon>Legionellales</taxon>
        <taxon>Legionellaceae</taxon>
        <taxon>Legionella</taxon>
    </lineage>
</organism>
<evidence type="ECO:0000313" key="2">
    <source>
        <dbReference type="EMBL" id="STX81600.1"/>
    </source>
</evidence>
<reference evidence="2 3" key="1">
    <citation type="submission" date="2018-06" db="EMBL/GenBank/DDBJ databases">
        <authorList>
            <consortium name="Pathogen Informatics"/>
            <person name="Doyle S."/>
        </authorList>
    </citation>
    <scope>NUCLEOTIDE SEQUENCE [LARGE SCALE GENOMIC DNA]</scope>
    <source>
        <strain evidence="2 3">NCTC13316</strain>
    </source>
</reference>